<accession>A0AAD7DP80</accession>
<protein>
    <submittedName>
        <fullName evidence="1">Uncharacterized protein</fullName>
    </submittedName>
</protein>
<keyword evidence="2" id="KW-1185">Reference proteome</keyword>
<proteinExistence type="predicted"/>
<dbReference type="AlphaFoldDB" id="A0AAD7DP80"/>
<name>A0AAD7DP80_MYCRO</name>
<evidence type="ECO:0000313" key="2">
    <source>
        <dbReference type="Proteomes" id="UP001221757"/>
    </source>
</evidence>
<reference evidence="1" key="1">
    <citation type="submission" date="2023-03" db="EMBL/GenBank/DDBJ databases">
        <title>Massive genome expansion in bonnet fungi (Mycena s.s.) driven by repeated elements and novel gene families across ecological guilds.</title>
        <authorList>
            <consortium name="Lawrence Berkeley National Laboratory"/>
            <person name="Harder C.B."/>
            <person name="Miyauchi S."/>
            <person name="Viragh M."/>
            <person name="Kuo A."/>
            <person name="Thoen E."/>
            <person name="Andreopoulos B."/>
            <person name="Lu D."/>
            <person name="Skrede I."/>
            <person name="Drula E."/>
            <person name="Henrissat B."/>
            <person name="Morin E."/>
            <person name="Kohler A."/>
            <person name="Barry K."/>
            <person name="LaButti K."/>
            <person name="Morin E."/>
            <person name="Salamov A."/>
            <person name="Lipzen A."/>
            <person name="Mereny Z."/>
            <person name="Hegedus B."/>
            <person name="Baldrian P."/>
            <person name="Stursova M."/>
            <person name="Weitz H."/>
            <person name="Taylor A."/>
            <person name="Grigoriev I.V."/>
            <person name="Nagy L.G."/>
            <person name="Martin F."/>
            <person name="Kauserud H."/>
        </authorList>
    </citation>
    <scope>NUCLEOTIDE SEQUENCE</scope>
    <source>
        <strain evidence="1">CBHHK067</strain>
    </source>
</reference>
<dbReference type="EMBL" id="JARKIE010000036">
    <property type="protein sequence ID" value="KAJ7695958.1"/>
    <property type="molecule type" value="Genomic_DNA"/>
</dbReference>
<gene>
    <name evidence="1" type="ORF">B0H17DRAFT_1198283</name>
</gene>
<comment type="caution">
    <text evidence="1">The sequence shown here is derived from an EMBL/GenBank/DDBJ whole genome shotgun (WGS) entry which is preliminary data.</text>
</comment>
<evidence type="ECO:0000313" key="1">
    <source>
        <dbReference type="EMBL" id="KAJ7695958.1"/>
    </source>
</evidence>
<organism evidence="1 2">
    <name type="scientific">Mycena rosella</name>
    <name type="common">Pink bonnet</name>
    <name type="synonym">Agaricus rosellus</name>
    <dbReference type="NCBI Taxonomy" id="1033263"/>
    <lineage>
        <taxon>Eukaryota</taxon>
        <taxon>Fungi</taxon>
        <taxon>Dikarya</taxon>
        <taxon>Basidiomycota</taxon>
        <taxon>Agaricomycotina</taxon>
        <taxon>Agaricomycetes</taxon>
        <taxon>Agaricomycetidae</taxon>
        <taxon>Agaricales</taxon>
        <taxon>Marasmiineae</taxon>
        <taxon>Mycenaceae</taxon>
        <taxon>Mycena</taxon>
    </lineage>
</organism>
<sequence length="375" mass="41600">MTTAGKVRVVGLFAPTETEADNVRMAINLADDSWWFTAFPPKNGDRTAIDPPAERPQFLDIITAGGKIEEVDDVHRLKTRFLLAIREASVDARLEDTLIIAICGCADEETGDIIVADGGQDFVPLKKEEIEMAVAAAVIPPERVHLISTACISGLWRSESWTLLAAVSCNDTAEVFAKRTEASDYPALEPHEKEELFRLATEYHRRDHGSSAIDVSVNAKSRKVATHCPIPFKDERILLTRLQYRELACRRASEIAQFLGWKAHRPVEEWTRINGLTEMLEAEEEGAAIATVFFLGAAVGARVGLGRPWKTMGPGAWLADAWITAGRPTVEKNRWETAVAHARQHTKEKQEPLPELPIATSDPDVSLTVFYFCIF</sequence>
<dbReference type="Proteomes" id="UP001221757">
    <property type="component" value="Unassembled WGS sequence"/>
</dbReference>